<reference evidence="2" key="1">
    <citation type="submission" date="2018-12" db="EMBL/GenBank/DDBJ databases">
        <authorList>
            <person name="Sun L."/>
            <person name="Chen Z."/>
        </authorList>
    </citation>
    <scope>NUCLEOTIDE SEQUENCE [LARGE SCALE GENOMIC DNA]</scope>
    <source>
        <strain evidence="2">DSM 16012</strain>
    </source>
</reference>
<comment type="caution">
    <text evidence="2">The sequence shown here is derived from an EMBL/GenBank/DDBJ whole genome shotgun (WGS) entry which is preliminary data.</text>
</comment>
<keyword evidence="3" id="KW-1185">Reference proteome</keyword>
<proteinExistence type="predicted"/>
<gene>
    <name evidence="2" type="ORF">D4N35_006270</name>
</gene>
<feature type="transmembrane region" description="Helical" evidence="1">
    <location>
        <begin position="134"/>
        <end position="153"/>
    </location>
</feature>
<dbReference type="AlphaFoldDB" id="A0A443IX19"/>
<keyword evidence="1" id="KW-1133">Transmembrane helix</keyword>
<dbReference type="OrthoDB" id="2718702at2"/>
<dbReference type="RefSeq" id="WP_120071550.1">
    <property type="nucleotide sequence ID" value="NZ_CP126113.1"/>
</dbReference>
<dbReference type="EMBL" id="QYTU02000009">
    <property type="protein sequence ID" value="RWR12622.1"/>
    <property type="molecule type" value="Genomic_DNA"/>
</dbReference>
<organism evidence="2 3">
    <name type="scientific">Siminovitchia fortis</name>
    <dbReference type="NCBI Taxonomy" id="254758"/>
    <lineage>
        <taxon>Bacteria</taxon>
        <taxon>Bacillati</taxon>
        <taxon>Bacillota</taxon>
        <taxon>Bacilli</taxon>
        <taxon>Bacillales</taxon>
        <taxon>Bacillaceae</taxon>
        <taxon>Siminovitchia</taxon>
    </lineage>
</organism>
<accession>A0A443IX19</accession>
<sequence length="159" mass="17589">MIKKTATLFSLACITFFITGPFASWMIYKKAQSPGTFSNQVIKPGETFSQMKAGKTLEVWGAPASLDIQGVQCKSGDELIELEKERTAIDIKGKEAVLLFDGDYTVFDRISCEGGGLEEIYLSNRFPMDKARKIIISLLVTTPLVGGFGIFLFRRTRSS</sequence>
<evidence type="ECO:0000256" key="1">
    <source>
        <dbReference type="SAM" id="Phobius"/>
    </source>
</evidence>
<dbReference type="Proteomes" id="UP000273811">
    <property type="component" value="Unassembled WGS sequence"/>
</dbReference>
<evidence type="ECO:0000313" key="3">
    <source>
        <dbReference type="Proteomes" id="UP000273811"/>
    </source>
</evidence>
<protein>
    <submittedName>
        <fullName evidence="2">Uncharacterized protein</fullName>
    </submittedName>
</protein>
<feature type="transmembrane region" description="Helical" evidence="1">
    <location>
        <begin position="6"/>
        <end position="28"/>
    </location>
</feature>
<keyword evidence="1" id="KW-0812">Transmembrane</keyword>
<name>A0A443IX19_9BACI</name>
<keyword evidence="1" id="KW-0472">Membrane</keyword>
<evidence type="ECO:0000313" key="2">
    <source>
        <dbReference type="EMBL" id="RWR12622.1"/>
    </source>
</evidence>